<evidence type="ECO:0000313" key="1">
    <source>
        <dbReference type="EMBL" id="KAF2833256.1"/>
    </source>
</evidence>
<dbReference type="Proteomes" id="UP000799424">
    <property type="component" value="Unassembled WGS sequence"/>
</dbReference>
<keyword evidence="2" id="KW-1185">Reference proteome</keyword>
<dbReference type="OrthoDB" id="3643373at2759"/>
<organism evidence="1 2">
    <name type="scientific">Ophiobolus disseminans</name>
    <dbReference type="NCBI Taxonomy" id="1469910"/>
    <lineage>
        <taxon>Eukaryota</taxon>
        <taxon>Fungi</taxon>
        <taxon>Dikarya</taxon>
        <taxon>Ascomycota</taxon>
        <taxon>Pezizomycotina</taxon>
        <taxon>Dothideomycetes</taxon>
        <taxon>Pleosporomycetidae</taxon>
        <taxon>Pleosporales</taxon>
        <taxon>Pleosporineae</taxon>
        <taxon>Phaeosphaeriaceae</taxon>
        <taxon>Ophiobolus</taxon>
    </lineage>
</organism>
<reference evidence="1" key="1">
    <citation type="journal article" date="2020" name="Stud. Mycol.">
        <title>101 Dothideomycetes genomes: a test case for predicting lifestyles and emergence of pathogens.</title>
        <authorList>
            <person name="Haridas S."/>
            <person name="Albert R."/>
            <person name="Binder M."/>
            <person name="Bloem J."/>
            <person name="Labutti K."/>
            <person name="Salamov A."/>
            <person name="Andreopoulos B."/>
            <person name="Baker S."/>
            <person name="Barry K."/>
            <person name="Bills G."/>
            <person name="Bluhm B."/>
            <person name="Cannon C."/>
            <person name="Castanera R."/>
            <person name="Culley D."/>
            <person name="Daum C."/>
            <person name="Ezra D."/>
            <person name="Gonzalez J."/>
            <person name="Henrissat B."/>
            <person name="Kuo A."/>
            <person name="Liang C."/>
            <person name="Lipzen A."/>
            <person name="Lutzoni F."/>
            <person name="Magnuson J."/>
            <person name="Mondo S."/>
            <person name="Nolan M."/>
            <person name="Ohm R."/>
            <person name="Pangilinan J."/>
            <person name="Park H.-J."/>
            <person name="Ramirez L."/>
            <person name="Alfaro M."/>
            <person name="Sun H."/>
            <person name="Tritt A."/>
            <person name="Yoshinaga Y."/>
            <person name="Zwiers L.-H."/>
            <person name="Turgeon B."/>
            <person name="Goodwin S."/>
            <person name="Spatafora J."/>
            <person name="Crous P."/>
            <person name="Grigoriev I."/>
        </authorList>
    </citation>
    <scope>NUCLEOTIDE SEQUENCE</scope>
    <source>
        <strain evidence="1">CBS 113818</strain>
    </source>
</reference>
<proteinExistence type="predicted"/>
<evidence type="ECO:0000313" key="2">
    <source>
        <dbReference type="Proteomes" id="UP000799424"/>
    </source>
</evidence>
<dbReference type="AlphaFoldDB" id="A0A6A7AJ55"/>
<gene>
    <name evidence="1" type="ORF">CC86DRAFT_7369</name>
</gene>
<sequence length="132" mass="13737">MTNLGPMTTAFSPPTSCSTAILGYCARDACTAQLGNTCTTPSGEDGFTNALQHTTDAACWPSGTQFLSQTYDSSIRGYATSLYFSPASNCPAGWSTVTVGDDTNIFPGISAGEAGVICCLSYVDDLYTTSHN</sequence>
<accession>A0A6A7AJ55</accession>
<dbReference type="EMBL" id="MU006216">
    <property type="protein sequence ID" value="KAF2833256.1"/>
    <property type="molecule type" value="Genomic_DNA"/>
</dbReference>
<name>A0A6A7AJ55_9PLEO</name>
<protein>
    <submittedName>
        <fullName evidence="1">Uncharacterized protein</fullName>
    </submittedName>
</protein>